<proteinExistence type="predicted"/>
<sequence>MGSAPEQLQQIIKGLVHAVLVPLADVGDAAQARGGQIRVPALPLPAVAGDEVIAAVAIASSNGVVATAATLATGGTFAISASGGAEADTTRGASAAVESLTESESSADPDNPLPLLMPSWQ</sequence>
<evidence type="ECO:0000313" key="2">
    <source>
        <dbReference type="EMBL" id="TGG94688.1"/>
    </source>
</evidence>
<organism evidence="2 3">
    <name type="scientific">Aphanocapsa feldmannii 277cV</name>
    <dbReference type="NCBI Taxonomy" id="2507553"/>
    <lineage>
        <taxon>Bacteria</taxon>
        <taxon>Bacillati</taxon>
        <taxon>Cyanobacteriota</taxon>
        <taxon>Cyanophyceae</taxon>
        <taxon>Oscillatoriophycideae</taxon>
        <taxon>Chroococcales</taxon>
        <taxon>Microcystaceae</taxon>
        <taxon>Aphanocapsa</taxon>
    </lineage>
</organism>
<evidence type="ECO:0000313" key="3">
    <source>
        <dbReference type="Proteomes" id="UP000317990"/>
    </source>
</evidence>
<comment type="caution">
    <text evidence="2">The sequence shown here is derived from an EMBL/GenBank/DDBJ whole genome shotgun (WGS) entry which is preliminary data.</text>
</comment>
<name>A0A524RQD4_9CHRO</name>
<dbReference type="AlphaFoldDB" id="A0A524RQD4"/>
<dbReference type="Proteomes" id="UP000317990">
    <property type="component" value="Unassembled WGS sequence"/>
</dbReference>
<protein>
    <submittedName>
        <fullName evidence="2">Uncharacterized protein</fullName>
    </submittedName>
</protein>
<gene>
    <name evidence="2" type="ORF">ERJ67_01810</name>
</gene>
<evidence type="ECO:0000256" key="1">
    <source>
        <dbReference type="SAM" id="MobiDB-lite"/>
    </source>
</evidence>
<dbReference type="EMBL" id="SRMO01000031">
    <property type="protein sequence ID" value="TGG94688.1"/>
    <property type="molecule type" value="Genomic_DNA"/>
</dbReference>
<feature type="region of interest" description="Disordered" evidence="1">
    <location>
        <begin position="81"/>
        <end position="121"/>
    </location>
</feature>
<accession>A0A524RQD4</accession>
<reference evidence="2 3" key="1">
    <citation type="journal article" date="2019" name="mSystems">
        <title>Life at home and on the roam: Genomic adaptions reflect the dual lifestyle of an intracellular, facultative symbiont.</title>
        <authorList>
            <person name="Burgsdorf I."/>
        </authorList>
    </citation>
    <scope>NUCLEOTIDE SEQUENCE [LARGE SCALE GENOMIC DNA]</scope>
    <source>
        <strain evidence="2">277cV</strain>
    </source>
</reference>